<dbReference type="SUPFAM" id="SSF51556">
    <property type="entry name" value="Metallo-dependent hydrolases"/>
    <property type="match status" value="1"/>
</dbReference>
<dbReference type="PANTHER" id="PTHR43135">
    <property type="entry name" value="ALPHA-D-RIBOSE 1-METHYLPHOSPHONATE 5-TRIPHOSPHATE DIPHOSPHATASE"/>
    <property type="match status" value="1"/>
</dbReference>
<dbReference type="Proteomes" id="UP001500729">
    <property type="component" value="Unassembled WGS sequence"/>
</dbReference>
<dbReference type="SUPFAM" id="SSF51338">
    <property type="entry name" value="Composite domain of metallo-dependent hydrolases"/>
    <property type="match status" value="1"/>
</dbReference>
<accession>A0ABN1D000</accession>
<dbReference type="EMBL" id="BAAAGS010000019">
    <property type="protein sequence ID" value="GAA0530533.1"/>
    <property type="molecule type" value="Genomic_DNA"/>
</dbReference>
<sequence>MVSGRDTLAFQDQDGATHVLTLATGEVREVVDAVRAPGRPTWSPDGATIAFAAQRPVSRRFREGANQILTVRVDTGAIAYHEVLPNRSLSGRGVDGPVWSPDGSSYAFVMGAALWVVSVDASGTPTAAPRQVTAEVADAPSWHPDSRTLLYLSLGALRMVDSHEGTSCPVPLNLTWSPARVRGRTVVRAGALWDGVHDVLRRDVDIVIDGDRIGEVTSRREWPHSAVVDATALTVLPGLVDMHAHVHLEGRFLGSRQGRLWLSFGVTSVRSPGDPAYLAAQHREATASGDQLGPRYFAAGEPIDGSRVYYGFTRPTTDAREVAREVERARALRYDLLKTYVRLPSTAQDQVVRAGTGLPVTSHYAYPAARFGVHCMEHLGATSRLGFSQTLSRLGRSYDDVVALISRAGMSITPTLFVSAVLMAGDESWLADERIARLYPQWERDALRETIALVSRTPEITAGLRKMLAANVDTVRRISGAGGLVVCGTDAPIDHLGVSLHLNLRALVAHGMSAADALRTATGNAAQALNASGHLGAVLPGRYADLTAVDGDPLADITRAAAVRKVVVGGVLHEMTELLDFPAQAPTPATQRSAPQPRSEWWWHGRHDAVHACC</sequence>
<evidence type="ECO:0000313" key="3">
    <source>
        <dbReference type="Proteomes" id="UP001500729"/>
    </source>
</evidence>
<protein>
    <recommendedName>
        <fullName evidence="1">Amidohydrolase-related domain-containing protein</fullName>
    </recommendedName>
</protein>
<keyword evidence="3" id="KW-1185">Reference proteome</keyword>
<dbReference type="InterPro" id="IPR051781">
    <property type="entry name" value="Metallo-dep_Hydrolase"/>
</dbReference>
<dbReference type="Gene3D" id="2.30.40.10">
    <property type="entry name" value="Urease, subunit C, domain 1"/>
    <property type="match status" value="2"/>
</dbReference>
<feature type="domain" description="Amidohydrolase-related" evidence="1">
    <location>
        <begin position="234"/>
        <end position="571"/>
    </location>
</feature>
<dbReference type="SUPFAM" id="SSF69304">
    <property type="entry name" value="Tricorn protease N-terminal domain"/>
    <property type="match status" value="1"/>
</dbReference>
<dbReference type="InterPro" id="IPR011042">
    <property type="entry name" value="6-blade_b-propeller_TolB-like"/>
</dbReference>
<dbReference type="Gene3D" id="2.120.10.30">
    <property type="entry name" value="TolB, C-terminal domain"/>
    <property type="match status" value="1"/>
</dbReference>
<evidence type="ECO:0000259" key="1">
    <source>
        <dbReference type="Pfam" id="PF01979"/>
    </source>
</evidence>
<dbReference type="Gene3D" id="3.20.20.140">
    <property type="entry name" value="Metal-dependent hydrolases"/>
    <property type="match status" value="2"/>
</dbReference>
<dbReference type="InterPro" id="IPR006680">
    <property type="entry name" value="Amidohydro-rel"/>
</dbReference>
<organism evidence="2 3">
    <name type="scientific">Saccharopolyspora erythraea</name>
    <name type="common">Streptomyces erythraeus</name>
    <dbReference type="NCBI Taxonomy" id="1836"/>
    <lineage>
        <taxon>Bacteria</taxon>
        <taxon>Bacillati</taxon>
        <taxon>Actinomycetota</taxon>
        <taxon>Actinomycetes</taxon>
        <taxon>Pseudonocardiales</taxon>
        <taxon>Pseudonocardiaceae</taxon>
        <taxon>Saccharopolyspora</taxon>
    </lineage>
</organism>
<dbReference type="PANTHER" id="PTHR43135:SF3">
    <property type="entry name" value="ALPHA-D-RIBOSE 1-METHYLPHOSPHONATE 5-TRIPHOSPHATE DIPHOSPHATASE"/>
    <property type="match status" value="1"/>
</dbReference>
<dbReference type="Pfam" id="PF07676">
    <property type="entry name" value="PD40"/>
    <property type="match status" value="1"/>
</dbReference>
<comment type="caution">
    <text evidence="2">The sequence shown here is derived from an EMBL/GenBank/DDBJ whole genome shotgun (WGS) entry which is preliminary data.</text>
</comment>
<reference evidence="2 3" key="1">
    <citation type="journal article" date="2019" name="Int. J. Syst. Evol. Microbiol.">
        <title>The Global Catalogue of Microorganisms (GCM) 10K type strain sequencing project: providing services to taxonomists for standard genome sequencing and annotation.</title>
        <authorList>
            <consortium name="The Broad Institute Genomics Platform"/>
            <consortium name="The Broad Institute Genome Sequencing Center for Infectious Disease"/>
            <person name="Wu L."/>
            <person name="Ma J."/>
        </authorList>
    </citation>
    <scope>NUCLEOTIDE SEQUENCE [LARGE SCALE GENOMIC DNA]</scope>
    <source>
        <strain evidence="2 3">JCM 10303</strain>
    </source>
</reference>
<proteinExistence type="predicted"/>
<dbReference type="InterPro" id="IPR011059">
    <property type="entry name" value="Metal-dep_hydrolase_composite"/>
</dbReference>
<dbReference type="RefSeq" id="WP_011874267.1">
    <property type="nucleotide sequence ID" value="NZ_BAAAGS010000019.1"/>
</dbReference>
<name>A0ABN1D000_SACER</name>
<gene>
    <name evidence="2" type="ORF">GCM10009533_32190</name>
</gene>
<evidence type="ECO:0000313" key="2">
    <source>
        <dbReference type="EMBL" id="GAA0530533.1"/>
    </source>
</evidence>
<dbReference type="Pfam" id="PF01979">
    <property type="entry name" value="Amidohydro_1"/>
    <property type="match status" value="1"/>
</dbReference>
<dbReference type="InterPro" id="IPR011659">
    <property type="entry name" value="WD40"/>
</dbReference>
<dbReference type="InterPro" id="IPR032466">
    <property type="entry name" value="Metal_Hydrolase"/>
</dbReference>